<dbReference type="InterPro" id="IPR013568">
    <property type="entry name" value="SEFIR_dom"/>
</dbReference>
<keyword evidence="1" id="KW-1133">Transmembrane helix</keyword>
<feature type="signal peptide" evidence="2">
    <location>
        <begin position="1"/>
        <end position="19"/>
    </location>
</feature>
<proteinExistence type="evidence at transcript level"/>
<dbReference type="Gene3D" id="3.40.50.11530">
    <property type="match status" value="1"/>
</dbReference>
<evidence type="ECO:0000259" key="3">
    <source>
        <dbReference type="Pfam" id="PF08357"/>
    </source>
</evidence>
<dbReference type="Pfam" id="PF08357">
    <property type="entry name" value="SEFIR"/>
    <property type="match status" value="1"/>
</dbReference>
<protein>
    <submittedName>
        <fullName evidence="4">Uncharacterized protein LOC100177305</fullName>
    </submittedName>
</protein>
<keyword evidence="1" id="KW-0472">Membrane</keyword>
<dbReference type="EMBL" id="LR786512">
    <property type="protein sequence ID" value="CAB3261799.1"/>
    <property type="molecule type" value="mRNA"/>
</dbReference>
<name>A0A6F9DFY6_9ASCI</name>
<gene>
    <name evidence="4" type="primary">LOC100177305</name>
</gene>
<keyword evidence="1" id="KW-0812">Transmembrane</keyword>
<feature type="chain" id="PRO_5026213151" evidence="2">
    <location>
        <begin position="20"/>
        <end position="485"/>
    </location>
</feature>
<reference evidence="4" key="1">
    <citation type="submission" date="2020-04" db="EMBL/GenBank/DDBJ databases">
        <authorList>
            <person name="Neveu A P."/>
        </authorList>
    </citation>
    <scope>NUCLEOTIDE SEQUENCE</scope>
    <source>
        <tissue evidence="4">Whole embryo</tissue>
    </source>
</reference>
<organism evidence="4">
    <name type="scientific">Phallusia mammillata</name>
    <dbReference type="NCBI Taxonomy" id="59560"/>
    <lineage>
        <taxon>Eukaryota</taxon>
        <taxon>Metazoa</taxon>
        <taxon>Chordata</taxon>
        <taxon>Tunicata</taxon>
        <taxon>Ascidiacea</taxon>
        <taxon>Phlebobranchia</taxon>
        <taxon>Ascidiidae</taxon>
        <taxon>Phallusia</taxon>
    </lineage>
</organism>
<accession>A0A6F9DFY6</accession>
<evidence type="ECO:0000256" key="2">
    <source>
        <dbReference type="SAM" id="SignalP"/>
    </source>
</evidence>
<keyword evidence="2" id="KW-0732">Signal</keyword>
<feature type="domain" description="SEFIR" evidence="3">
    <location>
        <begin position="268"/>
        <end position="382"/>
    </location>
</feature>
<feature type="transmembrane region" description="Helical" evidence="1">
    <location>
        <begin position="204"/>
        <end position="227"/>
    </location>
</feature>
<dbReference type="AlphaFoldDB" id="A0A6F9DFY6"/>
<evidence type="ECO:0000256" key="1">
    <source>
        <dbReference type="SAM" id="Phobius"/>
    </source>
</evidence>
<sequence length="485" mass="54596">MQIVLTLGTFVFCLSYVYGARYEYCRDGVVGFCTVEAVMYTPWSTNESPAPQPTVESFTCFTPKNSSSIGLNITWSQAEQELKGFVEGYYMHLTSLEGLLDRKLQFKVNKSSMTQWRQNKKVFINYIYIGKMGDIRTHQTVFLELHSLPMYQINTTNQGVLEVLKCTDDSSEVQSYHVSENSRTVAFTTTTLPNDLVPMQSDNFVNWIIVGTVLSIFALCGLQCILYKKGILKQGCQSHLHKEITLQKECKRTFLVLVSTNGDNSNSLYYKAALYFSNFLKHNENHDVVCNLWEQTCDNAAKWTTEKLKKASVVILFCTPSGKKTWKNFTSVRHSCYADPFVTGMEAFVNNESAAIIGKGTNFYVAFVDTDSSKSIPDVPQLKSITIKVPEEIKKLYPIPKSCDVAKKQLYCLNDVVTRIRNGLEETYVNLGDHVPMLHNTERFCTPVVQLIDSIHTSSIASNDYFGASEPSCDGIGCSCNDLSL</sequence>
<evidence type="ECO:0000313" key="4">
    <source>
        <dbReference type="EMBL" id="CAB3261799.1"/>
    </source>
</evidence>